<dbReference type="FunFam" id="3.40.50.300:FF:002392">
    <property type="entry name" value="DnaJ-like protein subfamily C member 27"/>
    <property type="match status" value="1"/>
</dbReference>
<dbReference type="SMART" id="SM00174">
    <property type="entry name" value="RHO"/>
    <property type="match status" value="1"/>
</dbReference>
<dbReference type="SUPFAM" id="SSF52540">
    <property type="entry name" value="P-loop containing nucleoside triphosphate hydrolases"/>
    <property type="match status" value="1"/>
</dbReference>
<comment type="caution">
    <text evidence="2">The sequence shown here is derived from an EMBL/GenBank/DDBJ whole genome shotgun (WGS) entry which is preliminary data.</text>
</comment>
<dbReference type="AlphaFoldDB" id="A0AAE0VW15"/>
<dbReference type="GO" id="GO:0005525">
    <property type="term" value="F:GTP binding"/>
    <property type="evidence" value="ECO:0007669"/>
    <property type="project" value="InterPro"/>
</dbReference>
<name>A0AAE0VW15_9BIVA</name>
<dbReference type="Proteomes" id="UP001195483">
    <property type="component" value="Unassembled WGS sequence"/>
</dbReference>
<dbReference type="PROSITE" id="PS51419">
    <property type="entry name" value="RAB"/>
    <property type="match status" value="1"/>
</dbReference>
<protein>
    <submittedName>
        <fullName evidence="2">Uncharacterized protein</fullName>
    </submittedName>
</protein>
<dbReference type="PRINTS" id="PR00449">
    <property type="entry name" value="RASTRNSFRMNG"/>
</dbReference>
<sequence>MNRERGHLTKNPQEAVDALLWIKVVGIGNSGAGKTCLIKHFCESKFSGGYQPTVGVDYGFKIHTINTIDLRVHLWDLSGSPEYIDVRNELYGQCDAIFLVYDITNQASFDSLDTWIKEVVKYSSGNPELVLVANKVDGKSGKRIIPTGDGKKWALQQKMSYYETSAATGDGVDTFFTELLTAVLKKRKTGMIFSAT</sequence>
<evidence type="ECO:0000313" key="3">
    <source>
        <dbReference type="Proteomes" id="UP001195483"/>
    </source>
</evidence>
<keyword evidence="3" id="KW-1185">Reference proteome</keyword>
<dbReference type="NCBIfam" id="TIGR00231">
    <property type="entry name" value="small_GTP"/>
    <property type="match status" value="1"/>
</dbReference>
<dbReference type="InterPro" id="IPR005225">
    <property type="entry name" value="Small_GTP-bd"/>
</dbReference>
<dbReference type="Pfam" id="PF00071">
    <property type="entry name" value="Ras"/>
    <property type="match status" value="1"/>
</dbReference>
<evidence type="ECO:0000313" key="2">
    <source>
        <dbReference type="EMBL" id="KAK3592201.1"/>
    </source>
</evidence>
<dbReference type="InterPro" id="IPR001806">
    <property type="entry name" value="Small_GTPase"/>
</dbReference>
<dbReference type="InterPro" id="IPR050209">
    <property type="entry name" value="Rab_GTPases_membrane_traffic"/>
</dbReference>
<organism evidence="2 3">
    <name type="scientific">Potamilus streckersoni</name>
    <dbReference type="NCBI Taxonomy" id="2493646"/>
    <lineage>
        <taxon>Eukaryota</taxon>
        <taxon>Metazoa</taxon>
        <taxon>Spiralia</taxon>
        <taxon>Lophotrochozoa</taxon>
        <taxon>Mollusca</taxon>
        <taxon>Bivalvia</taxon>
        <taxon>Autobranchia</taxon>
        <taxon>Heteroconchia</taxon>
        <taxon>Palaeoheterodonta</taxon>
        <taxon>Unionida</taxon>
        <taxon>Unionoidea</taxon>
        <taxon>Unionidae</taxon>
        <taxon>Ambleminae</taxon>
        <taxon>Lampsilini</taxon>
        <taxon>Potamilus</taxon>
    </lineage>
</organism>
<dbReference type="Gene3D" id="3.40.50.300">
    <property type="entry name" value="P-loop containing nucleotide triphosphate hydrolases"/>
    <property type="match status" value="1"/>
</dbReference>
<dbReference type="PROSITE" id="PS51421">
    <property type="entry name" value="RAS"/>
    <property type="match status" value="1"/>
</dbReference>
<accession>A0AAE0VW15</accession>
<evidence type="ECO:0000256" key="1">
    <source>
        <dbReference type="ARBA" id="ARBA00006270"/>
    </source>
</evidence>
<dbReference type="InterPro" id="IPR027417">
    <property type="entry name" value="P-loop_NTPase"/>
</dbReference>
<comment type="similarity">
    <text evidence="1">Belongs to the small GTPase superfamily. Rab family.</text>
</comment>
<dbReference type="PANTHER" id="PTHR47979">
    <property type="entry name" value="DRAB11-RELATED"/>
    <property type="match status" value="1"/>
</dbReference>
<reference evidence="2" key="3">
    <citation type="submission" date="2023-05" db="EMBL/GenBank/DDBJ databases">
        <authorList>
            <person name="Smith C.H."/>
        </authorList>
    </citation>
    <scope>NUCLEOTIDE SEQUENCE</scope>
    <source>
        <strain evidence="2">CHS0354</strain>
        <tissue evidence="2">Mantle</tissue>
    </source>
</reference>
<dbReference type="GO" id="GO:0003924">
    <property type="term" value="F:GTPase activity"/>
    <property type="evidence" value="ECO:0007669"/>
    <property type="project" value="InterPro"/>
</dbReference>
<dbReference type="CDD" id="cd00154">
    <property type="entry name" value="Rab"/>
    <property type="match status" value="1"/>
</dbReference>
<dbReference type="SMART" id="SM00173">
    <property type="entry name" value="RAS"/>
    <property type="match status" value="1"/>
</dbReference>
<reference evidence="2" key="1">
    <citation type="journal article" date="2021" name="Genome Biol. Evol.">
        <title>A High-Quality Reference Genome for a Parasitic Bivalve with Doubly Uniparental Inheritance (Bivalvia: Unionida).</title>
        <authorList>
            <person name="Smith C.H."/>
        </authorList>
    </citation>
    <scope>NUCLEOTIDE SEQUENCE</scope>
    <source>
        <strain evidence="2">CHS0354</strain>
    </source>
</reference>
<dbReference type="EMBL" id="JAEAOA010000216">
    <property type="protein sequence ID" value="KAK3592201.1"/>
    <property type="molecule type" value="Genomic_DNA"/>
</dbReference>
<gene>
    <name evidence="2" type="ORF">CHS0354_002650</name>
</gene>
<proteinExistence type="inferred from homology"/>
<dbReference type="SMART" id="SM00175">
    <property type="entry name" value="RAB"/>
    <property type="match status" value="1"/>
</dbReference>
<reference evidence="2" key="2">
    <citation type="journal article" date="2021" name="Genome Biol. Evol.">
        <title>Developing a high-quality reference genome for a parasitic bivalve with doubly uniparental inheritance (Bivalvia: Unionida).</title>
        <authorList>
            <person name="Smith C.H."/>
        </authorList>
    </citation>
    <scope>NUCLEOTIDE SEQUENCE</scope>
    <source>
        <strain evidence="2">CHS0354</strain>
        <tissue evidence="2">Mantle</tissue>
    </source>
</reference>